<name>A0ABY6KY23_9ARAC</name>
<organism evidence="1 2">
    <name type="scientific">Cordylochernes scorpioides</name>
    <dbReference type="NCBI Taxonomy" id="51811"/>
    <lineage>
        <taxon>Eukaryota</taxon>
        <taxon>Metazoa</taxon>
        <taxon>Ecdysozoa</taxon>
        <taxon>Arthropoda</taxon>
        <taxon>Chelicerata</taxon>
        <taxon>Arachnida</taxon>
        <taxon>Pseudoscorpiones</taxon>
        <taxon>Cheliferoidea</taxon>
        <taxon>Chernetidae</taxon>
        <taxon>Cordylochernes</taxon>
    </lineage>
</organism>
<dbReference type="Proteomes" id="UP001235939">
    <property type="component" value="Chromosome 11"/>
</dbReference>
<protein>
    <submittedName>
        <fullName evidence="1">Uncharacterized protein</fullName>
    </submittedName>
</protein>
<evidence type="ECO:0000313" key="2">
    <source>
        <dbReference type="Proteomes" id="UP001235939"/>
    </source>
</evidence>
<dbReference type="EMBL" id="CP092873">
    <property type="protein sequence ID" value="UYV73773.1"/>
    <property type="molecule type" value="Genomic_DNA"/>
</dbReference>
<proteinExistence type="predicted"/>
<keyword evidence="2" id="KW-1185">Reference proteome</keyword>
<gene>
    <name evidence="1" type="ORF">LAZ67_11000855</name>
</gene>
<sequence length="147" mass="16465">MNVKKYTNEGPPSALQRQSDADGFFLLLQCGTPQHHRAKQSPKSTTGMYSVTYVMLCGARDRSCGQQEIGASINAPALYSLDMASCDFWMDSKLKRRVRGISDKDIIIATTDEMTDEIRFGEAWLISNEPFPQFRQIILPDSAIIIV</sequence>
<reference evidence="1 2" key="1">
    <citation type="submission" date="2022-01" db="EMBL/GenBank/DDBJ databases">
        <title>A chromosomal length assembly of Cordylochernes scorpioides.</title>
        <authorList>
            <person name="Zeh D."/>
            <person name="Zeh J."/>
        </authorList>
    </citation>
    <scope>NUCLEOTIDE SEQUENCE [LARGE SCALE GENOMIC DNA]</scope>
    <source>
        <strain evidence="1">IN4F17</strain>
        <tissue evidence="1">Whole Body</tissue>
    </source>
</reference>
<accession>A0ABY6KY23</accession>
<evidence type="ECO:0000313" key="1">
    <source>
        <dbReference type="EMBL" id="UYV73773.1"/>
    </source>
</evidence>